<comment type="function">
    <text evidence="1">Could be involved in insertion of integral membrane proteins into the membrane.</text>
</comment>
<protein>
    <recommendedName>
        <fullName evidence="1">Putative membrane protein insertion efficiency factor</fullName>
    </recommendedName>
</protein>
<comment type="caution">
    <text evidence="2">The sequence shown here is derived from an EMBL/GenBank/DDBJ whole genome shotgun (WGS) entry which is preliminary data.</text>
</comment>
<dbReference type="PANTHER" id="PTHR33383:SF1">
    <property type="entry name" value="MEMBRANE PROTEIN INSERTION EFFICIENCY FACTOR-RELATED"/>
    <property type="match status" value="1"/>
</dbReference>
<dbReference type="AlphaFoldDB" id="A0A2M8LE45"/>
<dbReference type="SMART" id="SM01234">
    <property type="entry name" value="Haemolytic"/>
    <property type="match status" value="1"/>
</dbReference>
<dbReference type="GO" id="GO:0005886">
    <property type="term" value="C:plasma membrane"/>
    <property type="evidence" value="ECO:0007669"/>
    <property type="project" value="UniProtKB-SubCell"/>
</dbReference>
<dbReference type="PANTHER" id="PTHR33383">
    <property type="entry name" value="MEMBRANE PROTEIN INSERTION EFFICIENCY FACTOR-RELATED"/>
    <property type="match status" value="1"/>
</dbReference>
<comment type="subcellular location">
    <subcellularLocation>
        <location evidence="1">Cell membrane</location>
        <topology evidence="1">Peripheral membrane protein</topology>
        <orientation evidence="1">Cytoplasmic side</orientation>
    </subcellularLocation>
</comment>
<evidence type="ECO:0000313" key="2">
    <source>
        <dbReference type="EMBL" id="PJE75731.1"/>
    </source>
</evidence>
<sequence length="90" mass="10474">MLTLLRYLVLLYQKTLSPDHGLFKHRHPYGWCQFYPTCSEYFLEATATHGYRGLFYATGRVLRCNPWSKGGIDHVPTKQQPESLHKVSNC</sequence>
<dbReference type="NCBIfam" id="TIGR00278">
    <property type="entry name" value="membrane protein insertion efficiency factor YidD"/>
    <property type="match status" value="1"/>
</dbReference>
<dbReference type="EMBL" id="PFET01000010">
    <property type="protein sequence ID" value="PJE75731.1"/>
    <property type="molecule type" value="Genomic_DNA"/>
</dbReference>
<evidence type="ECO:0000256" key="1">
    <source>
        <dbReference type="HAMAP-Rule" id="MF_00386"/>
    </source>
</evidence>
<reference evidence="2 3" key="1">
    <citation type="submission" date="2017-09" db="EMBL/GenBank/DDBJ databases">
        <title>Depth-based differentiation of microbial function through sediment-hosted aquifers and enrichment of novel symbionts in the deep terrestrial subsurface.</title>
        <authorList>
            <person name="Probst A.J."/>
            <person name="Ladd B."/>
            <person name="Jarett J.K."/>
            <person name="Geller-Mcgrath D.E."/>
            <person name="Sieber C.M."/>
            <person name="Emerson J.B."/>
            <person name="Anantharaman K."/>
            <person name="Thomas B.C."/>
            <person name="Malmstrom R."/>
            <person name="Stieglmeier M."/>
            <person name="Klingl A."/>
            <person name="Woyke T."/>
            <person name="Ryan C.M."/>
            <person name="Banfield J.F."/>
        </authorList>
    </citation>
    <scope>NUCLEOTIDE SEQUENCE [LARGE SCALE GENOMIC DNA]</scope>
    <source>
        <strain evidence="2">CG10_big_fil_rev_8_21_14_0_10_48_11</strain>
    </source>
</reference>
<dbReference type="Pfam" id="PF01809">
    <property type="entry name" value="YidD"/>
    <property type="match status" value="1"/>
</dbReference>
<evidence type="ECO:0000313" key="3">
    <source>
        <dbReference type="Proteomes" id="UP000231152"/>
    </source>
</evidence>
<organism evidence="2 3">
    <name type="scientific">Candidatus Uhrbacteria bacterium CG10_big_fil_rev_8_21_14_0_10_48_11</name>
    <dbReference type="NCBI Taxonomy" id="1975037"/>
    <lineage>
        <taxon>Bacteria</taxon>
        <taxon>Candidatus Uhriibacteriota</taxon>
    </lineage>
</organism>
<dbReference type="InterPro" id="IPR002696">
    <property type="entry name" value="Membr_insert_effic_factor_YidD"/>
</dbReference>
<name>A0A2M8LE45_9BACT</name>
<accession>A0A2M8LE45</accession>
<gene>
    <name evidence="2" type="primary">yidD</name>
    <name evidence="2" type="ORF">COV04_03120</name>
</gene>
<proteinExistence type="inferred from homology"/>
<keyword evidence="1" id="KW-0472">Membrane</keyword>
<keyword evidence="1" id="KW-1003">Cell membrane</keyword>
<comment type="similarity">
    <text evidence="1">Belongs to the UPF0161 family.</text>
</comment>
<dbReference type="HAMAP" id="MF_00386">
    <property type="entry name" value="UPF0161_YidD"/>
    <property type="match status" value="1"/>
</dbReference>
<dbReference type="Proteomes" id="UP000231152">
    <property type="component" value="Unassembled WGS sequence"/>
</dbReference>